<dbReference type="EMBL" id="JAKROA010000003">
    <property type="protein sequence ID" value="KAL5108455.1"/>
    <property type="molecule type" value="Genomic_DNA"/>
</dbReference>
<gene>
    <name evidence="1" type="ORF">TcWFU_001222</name>
</gene>
<protein>
    <submittedName>
        <fullName evidence="1">Uncharacterized protein</fullName>
    </submittedName>
</protein>
<evidence type="ECO:0000313" key="2">
    <source>
        <dbReference type="Proteomes" id="UP001651158"/>
    </source>
</evidence>
<evidence type="ECO:0000313" key="1">
    <source>
        <dbReference type="EMBL" id="KAL5108455.1"/>
    </source>
</evidence>
<keyword evidence="2" id="KW-1185">Reference proteome</keyword>
<accession>A0ABR4QFL9</accession>
<name>A0ABR4QFL9_9CEST</name>
<proteinExistence type="predicted"/>
<comment type="caution">
    <text evidence="1">The sequence shown here is derived from an EMBL/GenBank/DDBJ whole genome shotgun (WGS) entry which is preliminary data.</text>
</comment>
<dbReference type="Proteomes" id="UP001651158">
    <property type="component" value="Unassembled WGS sequence"/>
</dbReference>
<organism evidence="1 2">
    <name type="scientific">Taenia crassiceps</name>
    <dbReference type="NCBI Taxonomy" id="6207"/>
    <lineage>
        <taxon>Eukaryota</taxon>
        <taxon>Metazoa</taxon>
        <taxon>Spiralia</taxon>
        <taxon>Lophotrochozoa</taxon>
        <taxon>Platyhelminthes</taxon>
        <taxon>Cestoda</taxon>
        <taxon>Eucestoda</taxon>
        <taxon>Cyclophyllidea</taxon>
        <taxon>Taeniidae</taxon>
        <taxon>Taenia</taxon>
    </lineage>
</organism>
<sequence length="70" mass="7928">MGVLQEPTTAVPQAFYEMNPINWLLQSPRKCAHIANFVSNKRGHTRIWVLLTSPSTTENDVEENPPEHGK</sequence>
<reference evidence="1 2" key="1">
    <citation type="journal article" date="2022" name="Front. Cell. Infect. Microbiol.">
        <title>The Genomes of Two Strains of Taenia crassiceps the Animal Model for the Study of Human Cysticercosis.</title>
        <authorList>
            <person name="Bobes R.J."/>
            <person name="Estrada K."/>
            <person name="Rios-Valencia D.G."/>
            <person name="Calderon-Gallegos A."/>
            <person name="de la Torre P."/>
            <person name="Carrero J.C."/>
            <person name="Sanchez-Flores A."/>
            <person name="Laclette J.P."/>
        </authorList>
    </citation>
    <scope>NUCLEOTIDE SEQUENCE [LARGE SCALE GENOMIC DNA]</scope>
    <source>
        <strain evidence="1">WFUcys</strain>
    </source>
</reference>